<dbReference type="EMBL" id="CP011232">
    <property type="protein sequence ID" value="AKI97161.1"/>
    <property type="molecule type" value="Genomic_DNA"/>
</dbReference>
<dbReference type="GO" id="GO:0006269">
    <property type="term" value="P:DNA replication, synthesis of primer"/>
    <property type="evidence" value="ECO:0007669"/>
    <property type="project" value="UniProtKB-KW"/>
</dbReference>
<dbReference type="InterPro" id="IPR027417">
    <property type="entry name" value="P-loop_NTPase"/>
</dbReference>
<dbReference type="PANTHER" id="PTHR30580:SF0">
    <property type="entry name" value="PRIMOSOMAL PROTEIN N"/>
    <property type="match status" value="1"/>
</dbReference>
<dbReference type="Pfam" id="PF17764">
    <property type="entry name" value="PriA_3primeBD"/>
    <property type="match status" value="1"/>
</dbReference>
<evidence type="ECO:0000256" key="12">
    <source>
        <dbReference type="HAMAP-Rule" id="MF_00983"/>
    </source>
</evidence>
<evidence type="ECO:0000256" key="7">
    <source>
        <dbReference type="ARBA" id="ARBA00022833"/>
    </source>
</evidence>
<keyword evidence="16" id="KW-1185">Reference proteome</keyword>
<dbReference type="InterPro" id="IPR042115">
    <property type="entry name" value="PriA_3primeBD_sf"/>
</dbReference>
<keyword evidence="2 12" id="KW-0235">DNA replication</keyword>
<evidence type="ECO:0000259" key="14">
    <source>
        <dbReference type="PROSITE" id="PS51194"/>
    </source>
</evidence>
<keyword evidence="4 12" id="KW-0547">Nucleotide-binding</keyword>
<dbReference type="GO" id="GO:0006302">
    <property type="term" value="P:double-strand break repair"/>
    <property type="evidence" value="ECO:0007669"/>
    <property type="project" value="InterPro"/>
</dbReference>
<feature type="binding site" evidence="12">
    <location>
        <position position="486"/>
    </location>
    <ligand>
        <name>Zn(2+)</name>
        <dbReference type="ChEBI" id="CHEBI:29105"/>
        <label>2</label>
    </ligand>
</feature>
<evidence type="ECO:0000256" key="3">
    <source>
        <dbReference type="ARBA" id="ARBA00022723"/>
    </source>
</evidence>
<feature type="binding site" evidence="12">
    <location>
        <position position="474"/>
    </location>
    <ligand>
        <name>Zn(2+)</name>
        <dbReference type="ChEBI" id="CHEBI:29105"/>
        <label>1</label>
    </ligand>
</feature>
<dbReference type="GO" id="GO:0003677">
    <property type="term" value="F:DNA binding"/>
    <property type="evidence" value="ECO:0007669"/>
    <property type="project" value="UniProtKB-UniRule"/>
</dbReference>
<dbReference type="InterPro" id="IPR001650">
    <property type="entry name" value="Helicase_C-like"/>
</dbReference>
<keyword evidence="5 12" id="KW-0378">Hydrolase</keyword>
<evidence type="ECO:0000259" key="13">
    <source>
        <dbReference type="PROSITE" id="PS51192"/>
    </source>
</evidence>
<evidence type="ECO:0000256" key="9">
    <source>
        <dbReference type="ARBA" id="ARBA00023125"/>
    </source>
</evidence>
<accession>A0A0G2ZAP1</accession>
<gene>
    <name evidence="12" type="primary">priA</name>
    <name evidence="15" type="ORF">IX53_04305</name>
</gene>
<evidence type="ECO:0000313" key="16">
    <source>
        <dbReference type="Proteomes" id="UP000035159"/>
    </source>
</evidence>
<feature type="binding site" evidence="12">
    <location>
        <position position="504"/>
    </location>
    <ligand>
        <name>Zn(2+)</name>
        <dbReference type="ChEBI" id="CHEBI:29105"/>
        <label>2</label>
    </ligand>
</feature>
<keyword evidence="6 12" id="KW-0347">Helicase</keyword>
<dbReference type="InterPro" id="IPR041222">
    <property type="entry name" value="PriA_3primeBD"/>
</dbReference>
<comment type="similarity">
    <text evidence="12">Belongs to the helicase family. PriA subfamily.</text>
</comment>
<keyword evidence="10 12" id="KW-0413">Isomerase</keyword>
<comment type="subunit">
    <text evidence="12">Component of the replication restart primosome.</text>
</comment>
<evidence type="ECO:0000256" key="10">
    <source>
        <dbReference type="ARBA" id="ARBA00023235"/>
    </source>
</evidence>
<dbReference type="Gene3D" id="3.40.1440.60">
    <property type="entry name" value="PriA, 3(prime) DNA-binding domain"/>
    <property type="match status" value="1"/>
</dbReference>
<feature type="binding site" evidence="12">
    <location>
        <position position="501"/>
    </location>
    <ligand>
        <name>Zn(2+)</name>
        <dbReference type="ChEBI" id="CHEBI:29105"/>
        <label>2</label>
    </ligand>
</feature>
<dbReference type="PATRIC" id="fig|1330330.3.peg.862"/>
<dbReference type="AlphaFoldDB" id="A0A0G2ZAP1"/>
<keyword evidence="3 12" id="KW-0479">Metal-binding</keyword>
<proteinExistence type="inferred from homology"/>
<keyword evidence="7 12" id="KW-0862">Zinc</keyword>
<evidence type="ECO:0000256" key="4">
    <source>
        <dbReference type="ARBA" id="ARBA00022741"/>
    </source>
</evidence>
<dbReference type="GO" id="GO:0005524">
    <property type="term" value="F:ATP binding"/>
    <property type="evidence" value="ECO:0007669"/>
    <property type="project" value="UniProtKB-UniRule"/>
</dbReference>
<dbReference type="InterPro" id="IPR040498">
    <property type="entry name" value="PriA_CRR"/>
</dbReference>
<dbReference type="PANTHER" id="PTHR30580">
    <property type="entry name" value="PRIMOSOMAL PROTEIN N"/>
    <property type="match status" value="1"/>
</dbReference>
<comment type="catalytic activity">
    <reaction evidence="12">
        <text>Couples ATP hydrolysis with the unwinding of duplex DNA by translocating in the 3'-5' direction.</text>
        <dbReference type="EC" id="5.6.2.4"/>
    </reaction>
</comment>
<name>A0A0G2ZAP1_9BACT</name>
<dbReference type="Proteomes" id="UP000035159">
    <property type="component" value="Chromosome"/>
</dbReference>
<dbReference type="PROSITE" id="PS51192">
    <property type="entry name" value="HELICASE_ATP_BIND_1"/>
    <property type="match status" value="1"/>
</dbReference>
<dbReference type="GO" id="GO:0043138">
    <property type="term" value="F:3'-5' DNA helicase activity"/>
    <property type="evidence" value="ECO:0007669"/>
    <property type="project" value="UniProtKB-EC"/>
</dbReference>
<dbReference type="GO" id="GO:0008270">
    <property type="term" value="F:zinc ion binding"/>
    <property type="evidence" value="ECO:0007669"/>
    <property type="project" value="UniProtKB-UniRule"/>
</dbReference>
<reference evidence="15 16" key="1">
    <citation type="submission" date="2015-04" db="EMBL/GenBank/DDBJ databases">
        <title>Complete Genome Sequence of Kosmotoga pacifica SLHLJ1.</title>
        <authorList>
            <person name="Jiang L.J."/>
            <person name="Shao Z.Z."/>
            <person name="Jebbar M."/>
        </authorList>
    </citation>
    <scope>NUCLEOTIDE SEQUENCE [LARGE SCALE GENOMIC DNA]</scope>
    <source>
        <strain evidence="15 16">SLHLJ1</strain>
    </source>
</reference>
<dbReference type="InterPro" id="IPR041236">
    <property type="entry name" value="PriA_C"/>
</dbReference>
<dbReference type="RefSeq" id="WP_047754295.1">
    <property type="nucleotide sequence ID" value="NZ_CAJUHA010000013.1"/>
</dbReference>
<keyword evidence="1 12" id="KW-0639">Primosome</keyword>
<dbReference type="Pfam" id="PF00270">
    <property type="entry name" value="DEAD"/>
    <property type="match status" value="1"/>
</dbReference>
<dbReference type="SMART" id="SM00487">
    <property type="entry name" value="DEXDc"/>
    <property type="match status" value="1"/>
</dbReference>
<feature type="binding site" evidence="12">
    <location>
        <position position="483"/>
    </location>
    <ligand>
        <name>Zn(2+)</name>
        <dbReference type="ChEBI" id="CHEBI:29105"/>
        <label>2</label>
    </ligand>
</feature>
<dbReference type="SMART" id="SM00490">
    <property type="entry name" value="HELICc"/>
    <property type="match status" value="1"/>
</dbReference>
<feature type="binding site" evidence="12">
    <location>
        <position position="517"/>
    </location>
    <ligand>
        <name>Zn(2+)</name>
        <dbReference type="ChEBI" id="CHEBI:29105"/>
        <label>1</label>
    </ligand>
</feature>
<keyword evidence="8 12" id="KW-0067">ATP-binding</keyword>
<dbReference type="GO" id="GO:0006310">
    <property type="term" value="P:DNA recombination"/>
    <property type="evidence" value="ECO:0007669"/>
    <property type="project" value="InterPro"/>
</dbReference>
<dbReference type="Gene3D" id="3.40.50.300">
    <property type="entry name" value="P-loop containing nucleotide triphosphate hydrolases"/>
    <property type="match status" value="2"/>
</dbReference>
<feature type="domain" description="Helicase C-terminal" evidence="14">
    <location>
        <begin position="493"/>
        <end position="673"/>
    </location>
</feature>
<dbReference type="SUPFAM" id="SSF52540">
    <property type="entry name" value="P-loop containing nucleoside triphosphate hydrolases"/>
    <property type="match status" value="2"/>
</dbReference>
<dbReference type="InterPro" id="IPR014001">
    <property type="entry name" value="Helicase_ATP-bd"/>
</dbReference>
<dbReference type="KEGG" id="kpf:IX53_04305"/>
<dbReference type="PROSITE" id="PS51194">
    <property type="entry name" value="HELICASE_CTER"/>
    <property type="match status" value="1"/>
</dbReference>
<evidence type="ECO:0000313" key="15">
    <source>
        <dbReference type="EMBL" id="AKI97161.1"/>
    </source>
</evidence>
<evidence type="ECO:0000256" key="2">
    <source>
        <dbReference type="ARBA" id="ARBA00022705"/>
    </source>
</evidence>
<dbReference type="Pfam" id="PF00271">
    <property type="entry name" value="Helicase_C"/>
    <property type="match status" value="1"/>
</dbReference>
<sequence>MHYYDVAISGSPLRSVFTYHCEEELAVGQRVMVNFAGRNVVGYITGIGIKPEFKTKSILKPLEEQIYLSEKDIELAAWTVENYLAPVGKVFDLFFPPGRLLRSRSYVIPLDPELPFSGPIKIDEALKIFDRSQLQKLKAQRKLKVLHSYEKRVPVRKKKKVLKLPLSLKVLEKLNLTDNQKQIVDYLLTIEEITPQELMKSLSLKSRSSIDTLVRKGILILKEVVETEWDKWTIRAIERLTGEQEKVKNKLLEHLNGIHYIFGLTGSGKTEVYFKVMERVLNGGKSVIYMVPEVSLTPQLMARIRGTFPGREVRVYHSYMSPVKRQRIWLDAVNGEIDILVGTRSALWIPVQNLGLIIVDEEHDSSFYQQTPPHYDAVEVAIKKGQLFNIPVILGSATPRVDRYHRAKAGEFKLHTLTNRPVGELPEIEVFDLRNTRDYIIPEETFREIEKTIKAGHQTFVFVHRKGFSNYVVCVSCGNILKCPNCDVSLTYHKHDAVMKCHYCGYVISPPSKCESCGSGTLAARGFGTERVEHELQKRFPELSIMRMDRETVSNPDLYEKALRKIESKEVDIIVGTKMISKGLDFPTIGLVVVVDTDRIINLPNYDSVENAFQLISQISGRSGRGVRGRAIIQTYEPDHRVIKTALKNNYEEFYRTEIEVRKLLKYPPFSIFIEVVVESEKEKQCRDIALKLYGDLSEKIKDGEILEPVVPAVKKLFGKYRMKIYLKLFSKDELHNLFELLKKAPTGIDVIVNSNGGSL</sequence>
<dbReference type="GO" id="GO:0006270">
    <property type="term" value="P:DNA replication initiation"/>
    <property type="evidence" value="ECO:0007669"/>
    <property type="project" value="TreeGrafter"/>
</dbReference>
<comment type="catalytic activity">
    <reaction evidence="11 12">
        <text>ATP + H2O = ADP + phosphate + H(+)</text>
        <dbReference type="Rhea" id="RHEA:13065"/>
        <dbReference type="ChEBI" id="CHEBI:15377"/>
        <dbReference type="ChEBI" id="CHEBI:15378"/>
        <dbReference type="ChEBI" id="CHEBI:30616"/>
        <dbReference type="ChEBI" id="CHEBI:43474"/>
        <dbReference type="ChEBI" id="CHEBI:456216"/>
        <dbReference type="EC" id="5.6.2.4"/>
    </reaction>
</comment>
<feature type="domain" description="Helicase ATP-binding" evidence="13">
    <location>
        <begin position="250"/>
        <end position="417"/>
    </location>
</feature>
<evidence type="ECO:0000256" key="8">
    <source>
        <dbReference type="ARBA" id="ARBA00022840"/>
    </source>
</evidence>
<dbReference type="FunFam" id="3.40.50.300:FF:000489">
    <property type="entry name" value="Primosome assembly protein PriA"/>
    <property type="match status" value="1"/>
</dbReference>
<comment type="function">
    <text evidence="12">Initiates the restart of stalled replication forks, which reloads the replicative helicase on sites other than the origin of replication. Recognizes and binds to abandoned replication forks and remodels them to uncover a helicase loading site. Promotes assembly of the primosome at these replication forks.</text>
</comment>
<comment type="cofactor">
    <cofactor evidence="12">
        <name>Zn(2+)</name>
        <dbReference type="ChEBI" id="CHEBI:29105"/>
    </cofactor>
    <text evidence="12">Binds 2 zinc ions per subunit.</text>
</comment>
<protein>
    <recommendedName>
        <fullName evidence="12">Replication restart protein PriA</fullName>
    </recommendedName>
    <alternativeName>
        <fullName evidence="12">ATP-dependent DNA helicase PriA</fullName>
        <ecNumber evidence="12">5.6.2.4</ecNumber>
    </alternativeName>
    <alternativeName>
        <fullName evidence="12">DNA 3'-5' helicase PriA</fullName>
    </alternativeName>
</protein>
<keyword evidence="9 12" id="KW-0238">DNA-binding</keyword>
<evidence type="ECO:0000256" key="5">
    <source>
        <dbReference type="ARBA" id="ARBA00022801"/>
    </source>
</evidence>
<feature type="binding site" evidence="12">
    <location>
        <position position="514"/>
    </location>
    <ligand>
        <name>Zn(2+)</name>
        <dbReference type="ChEBI" id="CHEBI:29105"/>
        <label>1</label>
    </ligand>
</feature>
<evidence type="ECO:0000256" key="6">
    <source>
        <dbReference type="ARBA" id="ARBA00022806"/>
    </source>
</evidence>
<dbReference type="InterPro" id="IPR011545">
    <property type="entry name" value="DEAD/DEAH_box_helicase_dom"/>
</dbReference>
<dbReference type="GO" id="GO:1990077">
    <property type="term" value="C:primosome complex"/>
    <property type="evidence" value="ECO:0007669"/>
    <property type="project" value="UniProtKB-UniRule"/>
</dbReference>
<dbReference type="CDD" id="cd17929">
    <property type="entry name" value="DEXHc_priA"/>
    <property type="match status" value="1"/>
</dbReference>
<dbReference type="EC" id="5.6.2.4" evidence="12"/>
<dbReference type="NCBIfam" id="TIGR00595">
    <property type="entry name" value="priA"/>
    <property type="match status" value="1"/>
</dbReference>
<dbReference type="InterPro" id="IPR005259">
    <property type="entry name" value="PriA"/>
</dbReference>
<dbReference type="HAMAP" id="MF_00983">
    <property type="entry name" value="PriA"/>
    <property type="match status" value="1"/>
</dbReference>
<organism evidence="15 16">
    <name type="scientific">Kosmotoga pacifica</name>
    <dbReference type="NCBI Taxonomy" id="1330330"/>
    <lineage>
        <taxon>Bacteria</taxon>
        <taxon>Thermotogati</taxon>
        <taxon>Thermotogota</taxon>
        <taxon>Thermotogae</taxon>
        <taxon>Kosmotogales</taxon>
        <taxon>Kosmotogaceae</taxon>
        <taxon>Kosmotoga</taxon>
    </lineage>
</organism>
<evidence type="ECO:0000256" key="11">
    <source>
        <dbReference type="ARBA" id="ARBA00048988"/>
    </source>
</evidence>
<evidence type="ECO:0000256" key="1">
    <source>
        <dbReference type="ARBA" id="ARBA00022515"/>
    </source>
</evidence>
<dbReference type="STRING" id="1330330.IX53_04305"/>
<feature type="binding site" evidence="12">
    <location>
        <position position="477"/>
    </location>
    <ligand>
        <name>Zn(2+)</name>
        <dbReference type="ChEBI" id="CHEBI:29105"/>
        <label>1</label>
    </ligand>
</feature>
<dbReference type="Pfam" id="PF18074">
    <property type="entry name" value="PriA_C"/>
    <property type="match status" value="1"/>
</dbReference>
<dbReference type="GO" id="GO:0016887">
    <property type="term" value="F:ATP hydrolysis activity"/>
    <property type="evidence" value="ECO:0007669"/>
    <property type="project" value="RHEA"/>
</dbReference>
<dbReference type="Pfam" id="PF18319">
    <property type="entry name" value="Zn_ribbon_PriA"/>
    <property type="match status" value="1"/>
</dbReference>